<proteinExistence type="predicted"/>
<feature type="transmembrane region" description="Helical" evidence="1">
    <location>
        <begin position="132"/>
        <end position="152"/>
    </location>
</feature>
<dbReference type="EMBL" id="CP071796">
    <property type="protein sequence ID" value="QTD45636.1"/>
    <property type="molecule type" value="Genomic_DNA"/>
</dbReference>
<feature type="transmembrane region" description="Helical" evidence="1">
    <location>
        <begin position="63"/>
        <end position="81"/>
    </location>
</feature>
<evidence type="ECO:0000256" key="1">
    <source>
        <dbReference type="SAM" id="Phobius"/>
    </source>
</evidence>
<sequence>MLVLQSVGMHSLDAPLFLWLNLDRQAPPALVWLALASSRWLPFILLPTLVPMAALGGARSRRTVLLAVLSMGLAWSMAWLLKQQIEAPRPFMLGLGTEWLQHSRNNGFPSSHTAVAMAWAMSMALGPWRWPWRVAALLCGVLMGWSRIALGVHFPSDVLAAALLGTLSAWLLHAVAGRIRPAAAHSVNPNP</sequence>
<keyword evidence="4" id="KW-1185">Reference proteome</keyword>
<dbReference type="Gene3D" id="1.20.144.10">
    <property type="entry name" value="Phosphatidic acid phosphatase type 2/haloperoxidase"/>
    <property type="match status" value="1"/>
</dbReference>
<dbReference type="PANTHER" id="PTHR14969:SF13">
    <property type="entry name" value="AT30094P"/>
    <property type="match status" value="1"/>
</dbReference>
<reference evidence="3" key="1">
    <citation type="submission" date="2021-03" db="EMBL/GenBank/DDBJ databases">
        <title>Ottowia sp. 27C isolated from the cloaca of a Giant Asian pond turtle (Heosemys grandis).</title>
        <authorList>
            <person name="Spergser J."/>
            <person name="Busse H.-J."/>
        </authorList>
    </citation>
    <scope>NUCLEOTIDE SEQUENCE</scope>
    <source>
        <strain evidence="3">27C</strain>
    </source>
</reference>
<keyword evidence="1" id="KW-0812">Transmembrane</keyword>
<dbReference type="PANTHER" id="PTHR14969">
    <property type="entry name" value="SPHINGOSINE-1-PHOSPHATE PHOSPHOHYDROLASE"/>
    <property type="match status" value="1"/>
</dbReference>
<dbReference type="RefSeq" id="WP_208009384.1">
    <property type="nucleotide sequence ID" value="NZ_CP071796.1"/>
</dbReference>
<dbReference type="AlphaFoldDB" id="A0A975CH05"/>
<dbReference type="InterPro" id="IPR000326">
    <property type="entry name" value="PAP2/HPO"/>
</dbReference>
<dbReference type="Pfam" id="PF01569">
    <property type="entry name" value="PAP2"/>
    <property type="match status" value="1"/>
</dbReference>
<feature type="transmembrane region" description="Helical" evidence="1">
    <location>
        <begin position="158"/>
        <end position="176"/>
    </location>
</feature>
<feature type="domain" description="Phosphatidic acid phosphatase type 2/haloperoxidase" evidence="2">
    <location>
        <begin position="64"/>
        <end position="173"/>
    </location>
</feature>
<evidence type="ECO:0000259" key="2">
    <source>
        <dbReference type="SMART" id="SM00014"/>
    </source>
</evidence>
<keyword evidence="1" id="KW-1133">Transmembrane helix</keyword>
<evidence type="ECO:0000313" key="3">
    <source>
        <dbReference type="EMBL" id="QTD45636.1"/>
    </source>
</evidence>
<gene>
    <name evidence="3" type="ORF">J1M35_01545</name>
</gene>
<feature type="transmembrane region" description="Helical" evidence="1">
    <location>
        <begin position="29"/>
        <end position="51"/>
    </location>
</feature>
<dbReference type="Proteomes" id="UP000663903">
    <property type="component" value="Chromosome"/>
</dbReference>
<name>A0A975CH05_9BURK</name>
<dbReference type="KEGG" id="otd:J1M35_01545"/>
<evidence type="ECO:0000313" key="4">
    <source>
        <dbReference type="Proteomes" id="UP000663903"/>
    </source>
</evidence>
<protein>
    <submittedName>
        <fullName evidence="3">Phosphatase PAP2 family protein</fullName>
    </submittedName>
</protein>
<dbReference type="InterPro" id="IPR036938">
    <property type="entry name" value="PAP2/HPO_sf"/>
</dbReference>
<organism evidence="3 4">
    <name type="scientific">Ottowia testudinis</name>
    <dbReference type="NCBI Taxonomy" id="2816950"/>
    <lineage>
        <taxon>Bacteria</taxon>
        <taxon>Pseudomonadati</taxon>
        <taxon>Pseudomonadota</taxon>
        <taxon>Betaproteobacteria</taxon>
        <taxon>Burkholderiales</taxon>
        <taxon>Comamonadaceae</taxon>
        <taxon>Ottowia</taxon>
    </lineage>
</organism>
<dbReference type="SMART" id="SM00014">
    <property type="entry name" value="acidPPc"/>
    <property type="match status" value="1"/>
</dbReference>
<accession>A0A975CH05</accession>
<keyword evidence="1" id="KW-0472">Membrane</keyword>
<dbReference type="SUPFAM" id="SSF48317">
    <property type="entry name" value="Acid phosphatase/Vanadium-dependent haloperoxidase"/>
    <property type="match status" value="1"/>
</dbReference>